<dbReference type="Pfam" id="PF01852">
    <property type="entry name" value="START"/>
    <property type="match status" value="1"/>
</dbReference>
<dbReference type="PROSITE" id="PS50089">
    <property type="entry name" value="ZF_RING_2"/>
    <property type="match status" value="1"/>
</dbReference>
<keyword evidence="5" id="KW-1185">Reference proteome</keyword>
<evidence type="ECO:0000313" key="5">
    <source>
        <dbReference type="Proteomes" id="UP000030762"/>
    </source>
</evidence>
<dbReference type="InterPro" id="IPR002913">
    <property type="entry name" value="START_lipid-bd_dom"/>
</dbReference>
<dbReference type="GO" id="GO:0008289">
    <property type="term" value="F:lipid binding"/>
    <property type="evidence" value="ECO:0007669"/>
    <property type="project" value="InterPro"/>
</dbReference>
<dbReference type="PROSITE" id="PS50848">
    <property type="entry name" value="START"/>
    <property type="match status" value="1"/>
</dbReference>
<sequence>MARMHKLHSTTLLGDDDDPRTLKDVAHENLDRLLRRSRDEPWVCVKATPGLHLFRDQSGSTYQAATVVDASMDELKAFVSLVTTEEMRANIGQHMYQDVLDSNILHAVAADERIFVRWLAFACPSPMRNRDLCVLEAHDDVVLPTGRHAYVISQHSVPFAPCPDNEATLNVVRASIANSGLIVSETGTPGQCRVQLFLSLDLQGRGPQWLSKRFMLNRVARLQSLHAAVANLRRAKMSICGDFAMYGDNQSECGRCHKRFQNSFSLKRRLFQCTSCCHTFCRQCTVDASKGRKCHACWGASTGGCFRSPYPSSGPSGYDVGMASPCRQYSPNVTRQQLQQWIHPAWVPDVPELDVDWLGPLPISK</sequence>
<evidence type="ECO:0000256" key="1">
    <source>
        <dbReference type="PROSITE-ProRule" id="PRU00175"/>
    </source>
</evidence>
<feature type="domain" description="RING-type" evidence="2">
    <location>
        <begin position="253"/>
        <end position="297"/>
    </location>
</feature>
<keyword evidence="1" id="KW-0862">Zinc</keyword>
<organism evidence="4 5">
    <name type="scientific">Saprolegnia diclina (strain VS20)</name>
    <dbReference type="NCBI Taxonomy" id="1156394"/>
    <lineage>
        <taxon>Eukaryota</taxon>
        <taxon>Sar</taxon>
        <taxon>Stramenopiles</taxon>
        <taxon>Oomycota</taxon>
        <taxon>Saprolegniomycetes</taxon>
        <taxon>Saprolegniales</taxon>
        <taxon>Saprolegniaceae</taxon>
        <taxon>Saprolegnia</taxon>
    </lineage>
</organism>
<dbReference type="GO" id="GO:0008270">
    <property type="term" value="F:zinc ion binding"/>
    <property type="evidence" value="ECO:0007669"/>
    <property type="project" value="UniProtKB-KW"/>
</dbReference>
<protein>
    <recommendedName>
        <fullName evidence="6">START domain-containing protein</fullName>
    </recommendedName>
</protein>
<dbReference type="InParanoid" id="T0R7X8"/>
<dbReference type="Gene3D" id="3.30.530.20">
    <property type="match status" value="1"/>
</dbReference>
<keyword evidence="1" id="KW-0863">Zinc-finger</keyword>
<dbReference type="PANTHER" id="PTHR13510:SF44">
    <property type="entry name" value="RABENOSYN-5"/>
    <property type="match status" value="1"/>
</dbReference>
<feature type="domain" description="START" evidence="3">
    <location>
        <begin position="37"/>
        <end position="210"/>
    </location>
</feature>
<dbReference type="InterPro" id="IPR052727">
    <property type="entry name" value="Rab4/Rab5_effector"/>
</dbReference>
<dbReference type="Proteomes" id="UP000030762">
    <property type="component" value="Unassembled WGS sequence"/>
</dbReference>
<dbReference type="GeneID" id="19957256"/>
<name>T0R7X8_SAPDV</name>
<keyword evidence="1" id="KW-0479">Metal-binding</keyword>
<reference evidence="4 5" key="1">
    <citation type="submission" date="2012-04" db="EMBL/GenBank/DDBJ databases">
        <title>The Genome Sequence of Saprolegnia declina VS20.</title>
        <authorList>
            <consortium name="The Broad Institute Genome Sequencing Platform"/>
            <person name="Russ C."/>
            <person name="Nusbaum C."/>
            <person name="Tyler B."/>
            <person name="van West P."/>
            <person name="Dieguez-Uribeondo J."/>
            <person name="de Bruijn I."/>
            <person name="Tripathy S."/>
            <person name="Jiang R."/>
            <person name="Young S.K."/>
            <person name="Zeng Q."/>
            <person name="Gargeya S."/>
            <person name="Fitzgerald M."/>
            <person name="Haas B."/>
            <person name="Abouelleil A."/>
            <person name="Alvarado L."/>
            <person name="Arachchi H.M."/>
            <person name="Berlin A."/>
            <person name="Chapman S.B."/>
            <person name="Goldberg J."/>
            <person name="Griggs A."/>
            <person name="Gujja S."/>
            <person name="Hansen M."/>
            <person name="Howarth C."/>
            <person name="Imamovic A."/>
            <person name="Larimer J."/>
            <person name="McCowen C."/>
            <person name="Montmayeur A."/>
            <person name="Murphy C."/>
            <person name="Neiman D."/>
            <person name="Pearson M."/>
            <person name="Priest M."/>
            <person name="Roberts A."/>
            <person name="Saif S."/>
            <person name="Shea T."/>
            <person name="Sisk P."/>
            <person name="Sykes S."/>
            <person name="Wortman J."/>
            <person name="Nusbaum C."/>
            <person name="Birren B."/>
        </authorList>
    </citation>
    <scope>NUCLEOTIDE SEQUENCE [LARGE SCALE GENOMIC DNA]</scope>
    <source>
        <strain evidence="4 5">VS20</strain>
    </source>
</reference>
<evidence type="ECO:0000259" key="2">
    <source>
        <dbReference type="PROSITE" id="PS50089"/>
    </source>
</evidence>
<evidence type="ECO:0000313" key="4">
    <source>
        <dbReference type="EMBL" id="EQC25597.1"/>
    </source>
</evidence>
<dbReference type="InterPro" id="IPR001841">
    <property type="entry name" value="Znf_RING"/>
</dbReference>
<evidence type="ECO:0008006" key="6">
    <source>
        <dbReference type="Google" id="ProtNLM"/>
    </source>
</evidence>
<accession>T0R7X8</accession>
<dbReference type="OMA" id="HACWGAS"/>
<dbReference type="AlphaFoldDB" id="T0R7X8"/>
<gene>
    <name evidence="4" type="ORF">SDRG_16529</name>
</gene>
<dbReference type="EMBL" id="JH767265">
    <property type="protein sequence ID" value="EQC25597.1"/>
    <property type="molecule type" value="Genomic_DNA"/>
</dbReference>
<dbReference type="RefSeq" id="XP_008620965.1">
    <property type="nucleotide sequence ID" value="XM_008622743.1"/>
</dbReference>
<dbReference type="SUPFAM" id="SSF55961">
    <property type="entry name" value="Bet v1-like"/>
    <property type="match status" value="1"/>
</dbReference>
<dbReference type="InterPro" id="IPR023393">
    <property type="entry name" value="START-like_dom_sf"/>
</dbReference>
<proteinExistence type="predicted"/>
<dbReference type="PANTHER" id="PTHR13510">
    <property type="entry name" value="FYVE-FINGER-CONTAINING RAB5 EFFECTOR PROTEIN RABENOSYN-5-RELATED"/>
    <property type="match status" value="1"/>
</dbReference>
<dbReference type="VEuPathDB" id="FungiDB:SDRG_16529"/>
<evidence type="ECO:0000259" key="3">
    <source>
        <dbReference type="PROSITE" id="PS50848"/>
    </source>
</evidence>
<dbReference type="OrthoDB" id="10276859at2759"/>